<proteinExistence type="predicted"/>
<sequence>MLSPNAQKLIADYLSLPFPGVVGVRTPYFINLRADKRGQIRSLTGKGTPQEIVEEAKIISIQYHHGLFDHDGHCCIHGTYDLCNFGTTVIPTTKEESLSTQLTNRDPSSARTSVGMTTQADCIRKFLIDNKLGIDCSGFITHVLRAHFLETKKIDIAPKIASNIPAGFIRKIIMRLRPVESIGVKSGYWNDKNTIKLGDEKSGYDYAKIAAGDVVVMLETGPNKKRNHILLITDCDGKAIRYVQARAWSCEGQYGHGVNTGEIKITAPGKGLLAQNWIEKSPTLTDDLFNQTCGNETLDEAKNASVLEIRRVKI</sequence>
<accession>A0A1F6NL69</accession>
<organism evidence="1 2">
    <name type="scientific">Candidatus Magasanikbacteria bacterium RIFOXYA2_FULL_44_8</name>
    <dbReference type="NCBI Taxonomy" id="1798696"/>
    <lineage>
        <taxon>Bacteria</taxon>
        <taxon>Candidatus Magasanikiibacteriota</taxon>
    </lineage>
</organism>
<name>A0A1F6NL69_9BACT</name>
<dbReference type="Proteomes" id="UP000177803">
    <property type="component" value="Unassembled WGS sequence"/>
</dbReference>
<reference evidence="1 2" key="1">
    <citation type="journal article" date="2016" name="Nat. Commun.">
        <title>Thousands of microbial genomes shed light on interconnected biogeochemical processes in an aquifer system.</title>
        <authorList>
            <person name="Anantharaman K."/>
            <person name="Brown C.T."/>
            <person name="Hug L.A."/>
            <person name="Sharon I."/>
            <person name="Castelle C.J."/>
            <person name="Probst A.J."/>
            <person name="Thomas B.C."/>
            <person name="Singh A."/>
            <person name="Wilkins M.J."/>
            <person name="Karaoz U."/>
            <person name="Brodie E.L."/>
            <person name="Williams K.H."/>
            <person name="Hubbard S.S."/>
            <person name="Banfield J.F."/>
        </authorList>
    </citation>
    <scope>NUCLEOTIDE SEQUENCE [LARGE SCALE GENOMIC DNA]</scope>
</reference>
<comment type="caution">
    <text evidence="1">The sequence shown here is derived from an EMBL/GenBank/DDBJ whole genome shotgun (WGS) entry which is preliminary data.</text>
</comment>
<gene>
    <name evidence="1" type="ORF">A2261_01380</name>
</gene>
<evidence type="ECO:0000313" key="2">
    <source>
        <dbReference type="Proteomes" id="UP000177803"/>
    </source>
</evidence>
<dbReference type="AlphaFoldDB" id="A0A1F6NL69"/>
<evidence type="ECO:0000313" key="1">
    <source>
        <dbReference type="EMBL" id="OGH84746.1"/>
    </source>
</evidence>
<protein>
    <submittedName>
        <fullName evidence="1">Uncharacterized protein</fullName>
    </submittedName>
</protein>
<dbReference type="EMBL" id="MFQR01000002">
    <property type="protein sequence ID" value="OGH84746.1"/>
    <property type="molecule type" value="Genomic_DNA"/>
</dbReference>